<dbReference type="SMART" id="SM00460">
    <property type="entry name" value="TGc"/>
    <property type="match status" value="1"/>
</dbReference>
<dbReference type="AlphaFoldDB" id="A0A8H2PY47"/>
<feature type="domain" description="Transglutaminase-like" evidence="3">
    <location>
        <begin position="467"/>
        <end position="542"/>
    </location>
</feature>
<feature type="transmembrane region" description="Helical" evidence="2">
    <location>
        <begin position="136"/>
        <end position="156"/>
    </location>
</feature>
<evidence type="ECO:0000256" key="2">
    <source>
        <dbReference type="SAM" id="Phobius"/>
    </source>
</evidence>
<dbReference type="Proteomes" id="UP000316560">
    <property type="component" value="Unassembled WGS sequence"/>
</dbReference>
<name>A0A8H2PY47_9MICO</name>
<evidence type="ECO:0000313" key="4">
    <source>
        <dbReference type="EMBL" id="TQO20875.1"/>
    </source>
</evidence>
<keyword evidence="5" id="KW-1185">Reference proteome</keyword>
<dbReference type="OrthoDB" id="9804023at2"/>
<feature type="transmembrane region" description="Helical" evidence="2">
    <location>
        <begin position="186"/>
        <end position="204"/>
    </location>
</feature>
<evidence type="ECO:0000256" key="1">
    <source>
        <dbReference type="SAM" id="MobiDB-lite"/>
    </source>
</evidence>
<dbReference type="EMBL" id="VFRA01000001">
    <property type="protein sequence ID" value="TQO20875.1"/>
    <property type="molecule type" value="Genomic_DNA"/>
</dbReference>
<protein>
    <submittedName>
        <fullName evidence="4">Transglutaminase superfamily protein</fullName>
    </submittedName>
</protein>
<feature type="transmembrane region" description="Helical" evidence="2">
    <location>
        <begin position="211"/>
        <end position="230"/>
    </location>
</feature>
<feature type="transmembrane region" description="Helical" evidence="2">
    <location>
        <begin position="50"/>
        <end position="68"/>
    </location>
</feature>
<dbReference type="PANTHER" id="PTHR42736">
    <property type="entry name" value="PROTEIN-GLUTAMINE GAMMA-GLUTAMYLTRANSFERASE"/>
    <property type="match status" value="1"/>
</dbReference>
<feature type="transmembrane region" description="Helical" evidence="2">
    <location>
        <begin position="75"/>
        <end position="96"/>
    </location>
</feature>
<feature type="transmembrane region" description="Helical" evidence="2">
    <location>
        <begin position="607"/>
        <end position="627"/>
    </location>
</feature>
<evidence type="ECO:0000313" key="5">
    <source>
        <dbReference type="Proteomes" id="UP000316560"/>
    </source>
</evidence>
<feature type="region of interest" description="Disordered" evidence="1">
    <location>
        <begin position="548"/>
        <end position="599"/>
    </location>
</feature>
<dbReference type="Pfam" id="PF11992">
    <property type="entry name" value="TgpA_N"/>
    <property type="match status" value="1"/>
</dbReference>
<feature type="transmembrane region" description="Helical" evidence="2">
    <location>
        <begin position="21"/>
        <end position="38"/>
    </location>
</feature>
<keyword evidence="2" id="KW-0812">Transmembrane</keyword>
<keyword evidence="2" id="KW-0472">Membrane</keyword>
<dbReference type="PANTHER" id="PTHR42736:SF1">
    <property type="entry name" value="PROTEIN-GLUTAMINE GAMMA-GLUTAMYLTRANSFERASE"/>
    <property type="match status" value="1"/>
</dbReference>
<sequence length="751" mass="80281">MTVAERDRERVASIERHDRRVRLWSLAGALALAIGVAASSLGEVLTEGSWWFPLMAVVVVALASATAFRNVNARAAWGTAVAAVTAGALLVLTFAADTAIAGIVPTGATFARFAELVRDGDESIVTQRLPANADTGIVFIVCLGALAVTLAMDVAAFVVRKPALAGIPLLILLLVPSFVSSELHNAFVFAATALTYVVILLVASENVSARTAWPLVSVALVVSLIVPVLLPSVEAVSEGGNRPGLISTGVNPIINLSSDLRRGAPLLALRYTSEDTGEYLRVAVLDEFGDDTWRPTERNDLSSDEIQAFAKPVGLTADVPRTENAMQVEIERIRGEYLPVPYAATGISGLEGSWAWEAEGLTVSTETSNSRDQQYDVSYITPTPSIEQLEAAPTTLPEGYENYLALPATLPAVVAETAQEVAGSELTRFDQALALQSFFKDGDFEYSEDAPLADDYDGSGAQVLAEFLTAQSGYCVHFASAMAAMARTLDIPARVVVGFTPGQRNVDEETDEATFVVTTDNLHAWPELYFPTIGWIRFEPTVSVGTEPRFAQSTEDDPSTPDVDESKPEPVATPTPAPTTTSAARPDLPLNEQPTAPTTSPLATSPLWWMLLALPILVLIPALVRLARRGLRLSAVSRGAVAPGWREVRDTATDLGFDLSDSATPRQQYEHLVEQGAVSGSTALAAMLASVEIAAFSPRNTRLGAWAVTAALASLRASSSWRARLRACWAPRTAFGPVDRTVWRWSAKRKA</sequence>
<organism evidence="4 5">
    <name type="scientific">Rhodoglobus vestalii</name>
    <dbReference type="NCBI Taxonomy" id="193384"/>
    <lineage>
        <taxon>Bacteria</taxon>
        <taxon>Bacillati</taxon>
        <taxon>Actinomycetota</taxon>
        <taxon>Actinomycetes</taxon>
        <taxon>Micrococcales</taxon>
        <taxon>Microbacteriaceae</taxon>
        <taxon>Rhodoglobus</taxon>
    </lineage>
</organism>
<dbReference type="InterPro" id="IPR002931">
    <property type="entry name" value="Transglutaminase-like"/>
</dbReference>
<dbReference type="Gene3D" id="3.10.620.30">
    <property type="match status" value="1"/>
</dbReference>
<proteinExistence type="predicted"/>
<gene>
    <name evidence="4" type="ORF">FB472_2531</name>
</gene>
<comment type="caution">
    <text evidence="4">The sequence shown here is derived from an EMBL/GenBank/DDBJ whole genome shotgun (WGS) entry which is preliminary data.</text>
</comment>
<accession>A0A8H2PY47</accession>
<feature type="compositionally biased region" description="Acidic residues" evidence="1">
    <location>
        <begin position="554"/>
        <end position="563"/>
    </location>
</feature>
<dbReference type="RefSeq" id="WP_141991120.1">
    <property type="nucleotide sequence ID" value="NZ_VFRA01000001.1"/>
</dbReference>
<evidence type="ECO:0000259" key="3">
    <source>
        <dbReference type="SMART" id="SM00460"/>
    </source>
</evidence>
<dbReference type="Pfam" id="PF01841">
    <property type="entry name" value="Transglut_core"/>
    <property type="match status" value="1"/>
</dbReference>
<feature type="transmembrane region" description="Helical" evidence="2">
    <location>
        <begin position="163"/>
        <end position="180"/>
    </location>
</feature>
<dbReference type="InterPro" id="IPR052901">
    <property type="entry name" value="Bact_TGase-like"/>
</dbReference>
<reference evidence="4 5" key="1">
    <citation type="submission" date="2019-06" db="EMBL/GenBank/DDBJ databases">
        <title>Sequencing the genomes of 1000 actinobacteria strains.</title>
        <authorList>
            <person name="Klenk H.-P."/>
        </authorList>
    </citation>
    <scope>NUCLEOTIDE SEQUENCE [LARGE SCALE GENOMIC DNA]</scope>
    <source>
        <strain evidence="4 5">DSM 21947</strain>
    </source>
</reference>
<keyword evidence="2" id="KW-1133">Transmembrane helix</keyword>
<dbReference type="SUPFAM" id="SSF54001">
    <property type="entry name" value="Cysteine proteinases"/>
    <property type="match status" value="1"/>
</dbReference>
<dbReference type="InterPro" id="IPR038765">
    <property type="entry name" value="Papain-like_cys_pep_sf"/>
</dbReference>
<dbReference type="InterPro" id="IPR021878">
    <property type="entry name" value="TgpA_N"/>
</dbReference>